<organism evidence="2 3">
    <name type="scientific">Trichonephila inaurata madagascariensis</name>
    <dbReference type="NCBI Taxonomy" id="2747483"/>
    <lineage>
        <taxon>Eukaryota</taxon>
        <taxon>Metazoa</taxon>
        <taxon>Ecdysozoa</taxon>
        <taxon>Arthropoda</taxon>
        <taxon>Chelicerata</taxon>
        <taxon>Arachnida</taxon>
        <taxon>Araneae</taxon>
        <taxon>Araneomorphae</taxon>
        <taxon>Entelegynae</taxon>
        <taxon>Araneoidea</taxon>
        <taxon>Nephilidae</taxon>
        <taxon>Trichonephila</taxon>
        <taxon>Trichonephila inaurata</taxon>
    </lineage>
</organism>
<dbReference type="EMBL" id="BMAV01025414">
    <property type="protein sequence ID" value="GFS41363.1"/>
    <property type="molecule type" value="Genomic_DNA"/>
</dbReference>
<comment type="caution">
    <text evidence="2">The sequence shown here is derived from an EMBL/GenBank/DDBJ whole genome shotgun (WGS) entry which is preliminary data.</text>
</comment>
<feature type="region of interest" description="Disordered" evidence="1">
    <location>
        <begin position="1"/>
        <end position="44"/>
    </location>
</feature>
<dbReference type="Proteomes" id="UP000886998">
    <property type="component" value="Unassembled WGS sequence"/>
</dbReference>
<reference evidence="2" key="1">
    <citation type="submission" date="2020-08" db="EMBL/GenBank/DDBJ databases">
        <title>Multicomponent nature underlies the extraordinary mechanical properties of spider dragline silk.</title>
        <authorList>
            <person name="Kono N."/>
            <person name="Nakamura H."/>
            <person name="Mori M."/>
            <person name="Yoshida Y."/>
            <person name="Ohtoshi R."/>
            <person name="Malay A.D."/>
            <person name="Moran D.A.P."/>
            <person name="Tomita M."/>
            <person name="Numata K."/>
            <person name="Arakawa K."/>
        </authorList>
    </citation>
    <scope>NUCLEOTIDE SEQUENCE</scope>
</reference>
<protein>
    <submittedName>
        <fullName evidence="2">Uncharacterized protein</fullName>
    </submittedName>
</protein>
<proteinExistence type="predicted"/>
<dbReference type="AlphaFoldDB" id="A0A8X6IDE4"/>
<accession>A0A8X6IDE4</accession>
<feature type="compositionally biased region" description="Basic and acidic residues" evidence="1">
    <location>
        <begin position="64"/>
        <end position="76"/>
    </location>
</feature>
<gene>
    <name evidence="2" type="ORF">TNIN_345921</name>
</gene>
<feature type="region of interest" description="Disordered" evidence="1">
    <location>
        <begin position="57"/>
        <end position="76"/>
    </location>
</feature>
<evidence type="ECO:0000313" key="2">
    <source>
        <dbReference type="EMBL" id="GFS41363.1"/>
    </source>
</evidence>
<sequence length="76" mass="8447">MPSQEIDWKPPTITSLIDADRSSIKSSDSSTSLDHENESQSSKAYSKALTIKGFDEGILSLQQKKTDNEETKDKDN</sequence>
<keyword evidence="3" id="KW-1185">Reference proteome</keyword>
<name>A0A8X6IDE4_9ARAC</name>
<evidence type="ECO:0000313" key="3">
    <source>
        <dbReference type="Proteomes" id="UP000886998"/>
    </source>
</evidence>
<evidence type="ECO:0000256" key="1">
    <source>
        <dbReference type="SAM" id="MobiDB-lite"/>
    </source>
</evidence>